<name>A0A433QXH6_9FUNG</name>
<keyword evidence="2" id="KW-0255">Endonuclease</keyword>
<dbReference type="InterPro" id="IPR051289">
    <property type="entry name" value="LAGLIDADG_Endonuclease"/>
</dbReference>
<gene>
    <name evidence="2" type="ORF">BC938DRAFT_480572</name>
</gene>
<keyword evidence="3" id="KW-1185">Reference proteome</keyword>
<dbReference type="SUPFAM" id="SSF55608">
    <property type="entry name" value="Homing endonucleases"/>
    <property type="match status" value="2"/>
</dbReference>
<dbReference type="AlphaFoldDB" id="A0A433QXH6"/>
<comment type="caution">
    <text evidence="2">The sequence shown here is derived from an EMBL/GenBank/DDBJ whole genome shotgun (WGS) entry which is preliminary data.</text>
</comment>
<evidence type="ECO:0000259" key="1">
    <source>
        <dbReference type="Pfam" id="PF03161"/>
    </source>
</evidence>
<dbReference type="GO" id="GO:0004519">
    <property type="term" value="F:endonuclease activity"/>
    <property type="evidence" value="ECO:0007669"/>
    <property type="project" value="UniProtKB-KW"/>
</dbReference>
<dbReference type="InterPro" id="IPR027434">
    <property type="entry name" value="Homing_endonucl"/>
</dbReference>
<accession>A0A433QXH6</accession>
<dbReference type="Proteomes" id="UP000274822">
    <property type="component" value="Unassembled WGS sequence"/>
</dbReference>
<organism evidence="2 3">
    <name type="scientific">Jimgerdemannia flammicorona</name>
    <dbReference type="NCBI Taxonomy" id="994334"/>
    <lineage>
        <taxon>Eukaryota</taxon>
        <taxon>Fungi</taxon>
        <taxon>Fungi incertae sedis</taxon>
        <taxon>Mucoromycota</taxon>
        <taxon>Mucoromycotina</taxon>
        <taxon>Endogonomycetes</taxon>
        <taxon>Endogonales</taxon>
        <taxon>Endogonaceae</taxon>
        <taxon>Jimgerdemannia</taxon>
    </lineage>
</organism>
<dbReference type="EMBL" id="RBNJ01000509">
    <property type="protein sequence ID" value="RUS34417.1"/>
    <property type="molecule type" value="Genomic_DNA"/>
</dbReference>
<dbReference type="GO" id="GO:0005739">
    <property type="term" value="C:mitochondrion"/>
    <property type="evidence" value="ECO:0007669"/>
    <property type="project" value="UniProtKB-ARBA"/>
</dbReference>
<keyword evidence="2" id="KW-0378">Hydrolase</keyword>
<dbReference type="Pfam" id="PF03161">
    <property type="entry name" value="LAGLIDADG_2"/>
    <property type="match status" value="1"/>
</dbReference>
<proteinExistence type="predicted"/>
<keyword evidence="2" id="KW-0540">Nuclease</keyword>
<reference evidence="2 3" key="1">
    <citation type="journal article" date="2018" name="New Phytol.">
        <title>Phylogenomics of Endogonaceae and evolution of mycorrhizas within Mucoromycota.</title>
        <authorList>
            <person name="Chang Y."/>
            <person name="Desiro A."/>
            <person name="Na H."/>
            <person name="Sandor L."/>
            <person name="Lipzen A."/>
            <person name="Clum A."/>
            <person name="Barry K."/>
            <person name="Grigoriev I.V."/>
            <person name="Martin F.M."/>
            <person name="Stajich J.E."/>
            <person name="Smith M.E."/>
            <person name="Bonito G."/>
            <person name="Spatafora J.W."/>
        </authorList>
    </citation>
    <scope>NUCLEOTIDE SEQUENCE [LARGE SCALE GENOMIC DNA]</scope>
    <source>
        <strain evidence="2 3">AD002</strain>
    </source>
</reference>
<evidence type="ECO:0000313" key="2">
    <source>
        <dbReference type="EMBL" id="RUS34417.1"/>
    </source>
</evidence>
<dbReference type="PANTHER" id="PTHR36181">
    <property type="entry name" value="INTRON-ENCODED ENDONUCLEASE AI3-RELATED"/>
    <property type="match status" value="1"/>
</dbReference>
<dbReference type="InterPro" id="IPR004860">
    <property type="entry name" value="LAGLIDADG_dom"/>
</dbReference>
<dbReference type="Gene3D" id="3.10.28.10">
    <property type="entry name" value="Homing endonucleases"/>
    <property type="match status" value="2"/>
</dbReference>
<evidence type="ECO:0000313" key="3">
    <source>
        <dbReference type="Proteomes" id="UP000274822"/>
    </source>
</evidence>
<protein>
    <submittedName>
        <fullName evidence="2">Homing endonuclease</fullName>
    </submittedName>
</protein>
<sequence length="214" mass="24762">MHDLDSASLWRIFCILGILSHYCKSLPWSRIRNSHGTQTFTLEFFTRSLPCFTELYTLFYPNGVKTVPLEIFDLLTPVALAHWICCDGSVQRHGLILCTDSFTIQEVVLLMNVLMVRYSLDCTLREPRQGQYHIKLLYMIRAFFNCGYVYNSGDKKDSYNFEVKNITDLQATIVPFFEQNQLLTKKSLDFTAFRTVVEMRAAPSGRCSKTMFNS</sequence>
<dbReference type="PANTHER" id="PTHR36181:SF2">
    <property type="entry name" value="INTRON-ENCODED ENDONUCLEASE AI3-RELATED"/>
    <property type="match status" value="1"/>
</dbReference>
<feature type="domain" description="Homing endonuclease LAGLIDADG" evidence="1">
    <location>
        <begin position="18"/>
        <end position="136"/>
    </location>
</feature>